<dbReference type="PROSITE" id="PS52004">
    <property type="entry name" value="KS3_2"/>
    <property type="match status" value="1"/>
</dbReference>
<comment type="pathway">
    <text evidence="1">Lipid metabolism; fatty acid biosynthesis.</text>
</comment>
<dbReference type="InterPro" id="IPR014030">
    <property type="entry name" value="Ketoacyl_synth_N"/>
</dbReference>
<dbReference type="Pfam" id="PF00109">
    <property type="entry name" value="ketoacyl-synt"/>
    <property type="match status" value="1"/>
</dbReference>
<protein>
    <submittedName>
        <fullName evidence="6">3-oxoacyl-(Acyl-carrier-protein) synthase</fullName>
    </submittedName>
</protein>
<dbReference type="PROSITE" id="PS00606">
    <property type="entry name" value="KS3_1"/>
    <property type="match status" value="1"/>
</dbReference>
<evidence type="ECO:0000313" key="7">
    <source>
        <dbReference type="Proteomes" id="UP001152651"/>
    </source>
</evidence>
<dbReference type="Gene3D" id="3.40.47.10">
    <property type="match status" value="1"/>
</dbReference>
<organism evidence="6 7">
    <name type="scientific">Pseudocitrobacter vendiensis</name>
    <dbReference type="NCBI Taxonomy" id="2488306"/>
    <lineage>
        <taxon>Bacteria</taxon>
        <taxon>Pseudomonadati</taxon>
        <taxon>Pseudomonadota</taxon>
        <taxon>Gammaproteobacteria</taxon>
        <taxon>Enterobacterales</taxon>
        <taxon>Enterobacteriaceae</taxon>
        <taxon>Pseudocitrobacter</taxon>
    </lineage>
</organism>
<dbReference type="InterPro" id="IPR000794">
    <property type="entry name" value="Beta-ketoacyl_synthase"/>
</dbReference>
<name>A0ABN8TD83_9ENTR</name>
<dbReference type="SMART" id="SM00825">
    <property type="entry name" value="PKS_KS"/>
    <property type="match status" value="1"/>
</dbReference>
<dbReference type="InterPro" id="IPR016039">
    <property type="entry name" value="Thiolase-like"/>
</dbReference>
<evidence type="ECO:0000256" key="1">
    <source>
        <dbReference type="ARBA" id="ARBA00005194"/>
    </source>
</evidence>
<feature type="domain" description="Ketosynthase family 3 (KS3)" evidence="5">
    <location>
        <begin position="1"/>
        <end position="382"/>
    </location>
</feature>
<dbReference type="RefSeq" id="WP_253897809.1">
    <property type="nucleotide sequence ID" value="NZ_CALSBS010000007.1"/>
</dbReference>
<evidence type="ECO:0000313" key="6">
    <source>
        <dbReference type="EMBL" id="CAH6637189.1"/>
    </source>
</evidence>
<proteinExistence type="inferred from homology"/>
<sequence length="384" mass="40714">MIYISAVGMINALGNNAREVAANLTLGIAPGMRARAGWLQGNSDAVFGAVEAELPVIPDTFTEHHSRNNQLLLAALAQIQPQVDDAIARYGRERVAVVMGTSTSGLDEGDQHVSQQHPRWRYAQQELGDPSRFLSHWLALDGPAFTLSTACSSSARAIISGRRLIEANLADVAIVGGADTLSRMPINGFNSLESLSPSRCQPFGRDRSGITIGEGAGLMLLTREPQPIALLGVGESSDAWHMSAPHPEGEGAIRAILQALKEAELAPQDVGYINMHGTATPLNDKIESQVVNHIFGDTVPCSSTKHLTGHTLGAAGITEAGIAMLILQHNLPLPPQDFSQMPVDDTLLPCGLLHNAAPLARPVILSNSFAFGGNNTSILLGRHP</sequence>
<evidence type="ECO:0000259" key="5">
    <source>
        <dbReference type="PROSITE" id="PS52004"/>
    </source>
</evidence>
<keyword evidence="3 4" id="KW-0808">Transferase</keyword>
<gene>
    <name evidence="6" type="ORF">FBBNIHIM_10235</name>
</gene>
<evidence type="ECO:0000256" key="3">
    <source>
        <dbReference type="ARBA" id="ARBA00022679"/>
    </source>
</evidence>
<dbReference type="CDD" id="cd00834">
    <property type="entry name" value="KAS_I_II"/>
    <property type="match status" value="1"/>
</dbReference>
<dbReference type="PANTHER" id="PTHR11712">
    <property type="entry name" value="POLYKETIDE SYNTHASE-RELATED"/>
    <property type="match status" value="1"/>
</dbReference>
<dbReference type="PANTHER" id="PTHR11712:SF320">
    <property type="entry name" value="BETA-KETOACYL SYNTHASE"/>
    <property type="match status" value="1"/>
</dbReference>
<dbReference type="InterPro" id="IPR020841">
    <property type="entry name" value="PKS_Beta-ketoAc_synthase_dom"/>
</dbReference>
<comment type="similarity">
    <text evidence="2 4">Belongs to the thiolase-like superfamily. Beta-ketoacyl-ACP synthases family.</text>
</comment>
<reference evidence="6" key="1">
    <citation type="submission" date="2022-05" db="EMBL/GenBank/DDBJ databases">
        <authorList>
            <person name="Blom J."/>
        </authorList>
    </citation>
    <scope>NUCLEOTIDE SEQUENCE</scope>
    <source>
        <strain evidence="6">Type strain: CPO20170097</strain>
    </source>
</reference>
<dbReference type="InterPro" id="IPR014031">
    <property type="entry name" value="Ketoacyl_synth_C"/>
</dbReference>
<evidence type="ECO:0000256" key="4">
    <source>
        <dbReference type="RuleBase" id="RU003694"/>
    </source>
</evidence>
<comment type="caution">
    <text evidence="6">The sequence shown here is derived from an EMBL/GenBank/DDBJ whole genome shotgun (WGS) entry which is preliminary data.</text>
</comment>
<dbReference type="Pfam" id="PF02801">
    <property type="entry name" value="Ketoacyl-synt_C"/>
    <property type="match status" value="1"/>
</dbReference>
<accession>A0ABN8TD83</accession>
<dbReference type="NCBIfam" id="NF006618">
    <property type="entry name" value="PRK09185.1"/>
    <property type="match status" value="1"/>
</dbReference>
<dbReference type="EMBL" id="CALSBS010000007">
    <property type="protein sequence ID" value="CAH6637189.1"/>
    <property type="molecule type" value="Genomic_DNA"/>
</dbReference>
<keyword evidence="7" id="KW-1185">Reference proteome</keyword>
<dbReference type="SUPFAM" id="SSF53901">
    <property type="entry name" value="Thiolase-like"/>
    <property type="match status" value="2"/>
</dbReference>
<dbReference type="Proteomes" id="UP001152651">
    <property type="component" value="Unassembled WGS sequence"/>
</dbReference>
<dbReference type="InterPro" id="IPR018201">
    <property type="entry name" value="Ketoacyl_synth_AS"/>
</dbReference>
<evidence type="ECO:0000256" key="2">
    <source>
        <dbReference type="ARBA" id="ARBA00008467"/>
    </source>
</evidence>